<dbReference type="InterPro" id="IPR050889">
    <property type="entry name" value="Dendritic_Spine_Reg/Scaffold"/>
</dbReference>
<name>A0A8H4R332_9AGAR</name>
<dbReference type="InterPro" id="IPR036770">
    <property type="entry name" value="Ankyrin_rpt-contain_sf"/>
</dbReference>
<keyword evidence="2" id="KW-0040">ANK repeat</keyword>
<dbReference type="Gene3D" id="1.25.40.20">
    <property type="entry name" value="Ankyrin repeat-containing domain"/>
    <property type="match status" value="1"/>
</dbReference>
<dbReference type="EMBL" id="JAACJL010000002">
    <property type="protein sequence ID" value="KAF4622352.1"/>
    <property type="molecule type" value="Genomic_DNA"/>
</dbReference>
<keyword evidence="4" id="KW-1185">Reference proteome</keyword>
<dbReference type="AlphaFoldDB" id="A0A8H4R332"/>
<organism evidence="3 4">
    <name type="scientific">Agrocybe pediades</name>
    <dbReference type="NCBI Taxonomy" id="84607"/>
    <lineage>
        <taxon>Eukaryota</taxon>
        <taxon>Fungi</taxon>
        <taxon>Dikarya</taxon>
        <taxon>Basidiomycota</taxon>
        <taxon>Agaricomycotina</taxon>
        <taxon>Agaricomycetes</taxon>
        <taxon>Agaricomycetidae</taxon>
        <taxon>Agaricales</taxon>
        <taxon>Agaricineae</taxon>
        <taxon>Strophariaceae</taxon>
        <taxon>Agrocybe</taxon>
    </lineage>
</organism>
<evidence type="ECO:0000313" key="3">
    <source>
        <dbReference type="EMBL" id="KAF4622352.1"/>
    </source>
</evidence>
<evidence type="ECO:0000256" key="2">
    <source>
        <dbReference type="ARBA" id="ARBA00023043"/>
    </source>
</evidence>
<evidence type="ECO:0000313" key="4">
    <source>
        <dbReference type="Proteomes" id="UP000521872"/>
    </source>
</evidence>
<dbReference type="Proteomes" id="UP000521872">
    <property type="component" value="Unassembled WGS sequence"/>
</dbReference>
<dbReference type="Pfam" id="PF12796">
    <property type="entry name" value="Ank_2"/>
    <property type="match status" value="1"/>
</dbReference>
<keyword evidence="1" id="KW-0677">Repeat</keyword>
<dbReference type="PANTHER" id="PTHR24166">
    <property type="entry name" value="ROLLING PEBBLES, ISOFORM B"/>
    <property type="match status" value="1"/>
</dbReference>
<dbReference type="PANTHER" id="PTHR24166:SF48">
    <property type="entry name" value="PROTEIN VAPYRIN"/>
    <property type="match status" value="1"/>
</dbReference>
<accession>A0A8H4R332</accession>
<gene>
    <name evidence="3" type="ORF">D9613_009515</name>
</gene>
<evidence type="ECO:0000256" key="1">
    <source>
        <dbReference type="ARBA" id="ARBA00022737"/>
    </source>
</evidence>
<dbReference type="SUPFAM" id="SSF48403">
    <property type="entry name" value="Ankyrin repeat"/>
    <property type="match status" value="1"/>
</dbReference>
<sequence length="591" mass="68228">MADSEHSPPQYPKPLPLQDPLEVLRKKIYRKITSLADRERLEEFLKGQLPAYKGRTECKSGGLFPDEKEKVDDSPQTYYLVKDMPDLAEVLSIAIAEQDSETIDLLFHHRIVSPKTPISPEIFRQHRLYYSPLIKVLLSEEVNISIVKQLLEHGADPNSLAWAGFWKTKAKSYSWYKRTPLMVAAGRGLLPIVKLLCEPPYSVDDSIISPWGETALRLASAGGHRAVVDYLPARRGGGLLRCKRRVVVADARVEVALGVFYIVPRFFIWSIPKHVIVLPLREFCKWCWEHKHEFLPWCKHQVVELPKRVARGAKAVWTGIKKTGRTIVNSSKAVWKFGTETFPKWFWTFITETLPKALKKIGTWLQKLFMETLPQTLKDISIWLQTFLIHTLPEALKNTAAWLQKFVVETLPQAVKNIAAWLRQFITGALIRQIKAFATWIWELITWRLIKALRTAAEWVWSGIRAFANALWDVISRFLSLIHTILLALITFLRNVTLKDIWNGLCDLMRSIFVTLPKTIWEWVKDFEWALRSFLIWIFGKNVGPAIWVVLMVLKELILWIPRKLCRILMILADLVAGSVYEVRIFINPKA</sequence>
<proteinExistence type="predicted"/>
<reference evidence="3 4" key="1">
    <citation type="submission" date="2019-12" db="EMBL/GenBank/DDBJ databases">
        <authorList>
            <person name="Floudas D."/>
            <person name="Bentzer J."/>
            <person name="Ahren D."/>
            <person name="Johansson T."/>
            <person name="Persson P."/>
            <person name="Tunlid A."/>
        </authorList>
    </citation>
    <scope>NUCLEOTIDE SEQUENCE [LARGE SCALE GENOMIC DNA]</scope>
    <source>
        <strain evidence="3 4">CBS 102.39</strain>
    </source>
</reference>
<dbReference type="InterPro" id="IPR002110">
    <property type="entry name" value="Ankyrin_rpt"/>
</dbReference>
<dbReference type="SMART" id="SM00248">
    <property type="entry name" value="ANK"/>
    <property type="match status" value="2"/>
</dbReference>
<comment type="caution">
    <text evidence="3">The sequence shown here is derived from an EMBL/GenBank/DDBJ whole genome shotgun (WGS) entry which is preliminary data.</text>
</comment>
<protein>
    <submittedName>
        <fullName evidence="3">Uncharacterized protein</fullName>
    </submittedName>
</protein>